<comment type="subcellular location">
    <subcellularLocation>
        <location evidence="1">Membrane</location>
        <topology evidence="1">Single-pass type I membrane protein</topology>
    </subcellularLocation>
</comment>
<keyword evidence="5 8" id="KW-1133">Transmembrane helix</keyword>
<evidence type="ECO:0000256" key="6">
    <source>
        <dbReference type="ARBA" id="ARBA00023136"/>
    </source>
</evidence>
<feature type="chain" id="PRO_5032998162" description="Golgi apparatus protein 1" evidence="9">
    <location>
        <begin position="20"/>
        <end position="878"/>
    </location>
</feature>
<feature type="transmembrane region" description="Helical" evidence="8">
    <location>
        <begin position="838"/>
        <end position="859"/>
    </location>
</feature>
<evidence type="ECO:0000313" key="10">
    <source>
        <dbReference type="EMBL" id="KAG2484723.1"/>
    </source>
</evidence>
<evidence type="ECO:0000256" key="3">
    <source>
        <dbReference type="ARBA" id="ARBA00022729"/>
    </source>
</evidence>
<keyword evidence="3 9" id="KW-0732">Signal</keyword>
<organism evidence="10 11">
    <name type="scientific">Edaphochlamys debaryana</name>
    <dbReference type="NCBI Taxonomy" id="47281"/>
    <lineage>
        <taxon>Eukaryota</taxon>
        <taxon>Viridiplantae</taxon>
        <taxon>Chlorophyta</taxon>
        <taxon>core chlorophytes</taxon>
        <taxon>Chlorophyceae</taxon>
        <taxon>CS clade</taxon>
        <taxon>Chlamydomonadales</taxon>
        <taxon>Chlamydomonadales incertae sedis</taxon>
        <taxon>Edaphochlamys</taxon>
    </lineage>
</organism>
<protein>
    <recommendedName>
        <fullName evidence="12">Golgi apparatus protein 1</fullName>
    </recommendedName>
</protein>
<comment type="caution">
    <text evidence="10">The sequence shown here is derived from an EMBL/GenBank/DDBJ whole genome shotgun (WGS) entry which is preliminary data.</text>
</comment>
<gene>
    <name evidence="10" type="ORF">HYH03_016470</name>
</gene>
<dbReference type="AlphaFoldDB" id="A0A836BRJ9"/>
<keyword evidence="7" id="KW-0325">Glycoprotein</keyword>
<dbReference type="GO" id="GO:0000139">
    <property type="term" value="C:Golgi membrane"/>
    <property type="evidence" value="ECO:0007669"/>
    <property type="project" value="InterPro"/>
</dbReference>
<keyword evidence="4" id="KW-0677">Repeat</keyword>
<evidence type="ECO:0008006" key="12">
    <source>
        <dbReference type="Google" id="ProtNLM"/>
    </source>
</evidence>
<evidence type="ECO:0000256" key="5">
    <source>
        <dbReference type="ARBA" id="ARBA00022989"/>
    </source>
</evidence>
<dbReference type="PROSITE" id="PS51257">
    <property type="entry name" value="PROKAR_LIPOPROTEIN"/>
    <property type="match status" value="1"/>
</dbReference>
<dbReference type="Pfam" id="PF00839">
    <property type="entry name" value="Cys_rich_FGFR"/>
    <property type="match status" value="10"/>
</dbReference>
<dbReference type="EMBL" id="JAEHOE010000143">
    <property type="protein sequence ID" value="KAG2484723.1"/>
    <property type="molecule type" value="Genomic_DNA"/>
</dbReference>
<evidence type="ECO:0000256" key="2">
    <source>
        <dbReference type="ARBA" id="ARBA00022692"/>
    </source>
</evidence>
<keyword evidence="2 8" id="KW-0812">Transmembrane</keyword>
<dbReference type="PANTHER" id="PTHR11884">
    <property type="entry name" value="SELECTIN LIGAND RELATED"/>
    <property type="match status" value="1"/>
</dbReference>
<evidence type="ECO:0000256" key="4">
    <source>
        <dbReference type="ARBA" id="ARBA00022737"/>
    </source>
</evidence>
<name>A0A836BRJ9_9CHLO</name>
<dbReference type="Proteomes" id="UP000612055">
    <property type="component" value="Unassembled WGS sequence"/>
</dbReference>
<evidence type="ECO:0000256" key="7">
    <source>
        <dbReference type="ARBA" id="ARBA00023180"/>
    </source>
</evidence>
<evidence type="ECO:0000256" key="9">
    <source>
        <dbReference type="SAM" id="SignalP"/>
    </source>
</evidence>
<evidence type="ECO:0000313" key="11">
    <source>
        <dbReference type="Proteomes" id="UP000612055"/>
    </source>
</evidence>
<feature type="signal peptide" evidence="9">
    <location>
        <begin position="1"/>
        <end position="19"/>
    </location>
</feature>
<proteinExistence type="predicted"/>
<dbReference type="OrthoDB" id="2015434at2759"/>
<dbReference type="InterPro" id="IPR001893">
    <property type="entry name" value="Cys-rich_GLG1_repeat"/>
</dbReference>
<dbReference type="InterPro" id="IPR039728">
    <property type="entry name" value="GLG1"/>
</dbReference>
<dbReference type="PROSITE" id="PS51289">
    <property type="entry name" value="GLG1_C_RICH"/>
    <property type="match status" value="4"/>
</dbReference>
<sequence>MRWTLVALALGAHLLLACATDSRSLQAGDTTTAAAEAKPAPKISNIIPSAGAAELYNGNGDVSATGDCAGDAKAACKDVNPGEGRLAACLTKRIRAQRQGNVVGRKVSGKCMNLLTDFKMDRSKKINKDVALSKACKDDAAKICKDYSDETSPGSVLGCLKDNKPKLQAGCSAEVFRTQQEVSEDYRLDYKLYTACKDDVSNLCTDAEQGEEMECLSEKRLQVSWECQNQMFRNEKESGDDIRLSTRLFNKCLTDQRKFCKDVEPGHMRVQECLEDNIEEADFSAECKTELENMIAKRVADFRLDTALREACESDLKDTCGTSLKEMDEDDKIKHTALNCLQQYREELKSDKCKAEIHRRLTRAARDIRFDEVLASACTEDRSRFCSDVQPGSARVIRCLQDNRNNLDQKCAAALFDHEVKMAEDIDFKFPMKRSCAWEISSFCKEIPHGHARIVRCLEDHLDNTDMSKECKDEVMKDMNRMAQDYRLNWRLNHACEADISKLCPNMCSTSPGVTCGGLVLQCLQDKQDNITSQACQDEVFYYELMEVTDFRNDVILAEACRNDVDMYCKDVEPGEGRVHQCLRYNRDKLSEQCRNEEMKLAALEYRDIRLRPKLNKLCSEEKAVYCKDVKPGKARVIKCLMENMAQPNFGEECKEELQKREDMMKSDYRYDFGVFSNCESDVETYCKEAKTKLRGNATVLKCLVDNFKDLAEQCQTEMSRAVRLALWDYKPGSALTTACDNDVESQCPRGARSRAGAVFTIGAVGRCLSKSLVEGKRLESKCRALVLVAAPKDARVYFDHPESTSALIQKIAQVQQAAGLESVLVDTDSSTVTVTGWVALACIISLIVVFVGGAVMLYKRLIGAEKPHTLHIKSGDA</sequence>
<evidence type="ECO:0000256" key="8">
    <source>
        <dbReference type="SAM" id="Phobius"/>
    </source>
</evidence>
<accession>A0A836BRJ9</accession>
<reference evidence="10" key="1">
    <citation type="journal article" date="2020" name="bioRxiv">
        <title>Comparative genomics of Chlamydomonas.</title>
        <authorList>
            <person name="Craig R.J."/>
            <person name="Hasan A.R."/>
            <person name="Ness R.W."/>
            <person name="Keightley P.D."/>
        </authorList>
    </citation>
    <scope>NUCLEOTIDE SEQUENCE</scope>
    <source>
        <strain evidence="10">CCAP 11/70</strain>
    </source>
</reference>
<keyword evidence="6 8" id="KW-0472">Membrane</keyword>
<evidence type="ECO:0000256" key="1">
    <source>
        <dbReference type="ARBA" id="ARBA00004479"/>
    </source>
</evidence>
<keyword evidence="11" id="KW-1185">Reference proteome</keyword>
<dbReference type="InterPro" id="IPR017873">
    <property type="entry name" value="Cys-rich_GLG1_repeat_euk"/>
</dbReference>
<dbReference type="PANTHER" id="PTHR11884:SF1">
    <property type="entry name" value="GOLGI APPARATUS PROTEIN 1"/>
    <property type="match status" value="1"/>
</dbReference>